<dbReference type="InterPro" id="IPR043128">
    <property type="entry name" value="Rev_trsase/Diguanyl_cyclase"/>
</dbReference>
<evidence type="ECO:0000313" key="1">
    <source>
        <dbReference type="EMBL" id="MBW0530415.1"/>
    </source>
</evidence>
<dbReference type="InterPro" id="IPR051320">
    <property type="entry name" value="Viral_Replic_Matur_Polypro"/>
</dbReference>
<dbReference type="Gene3D" id="3.30.70.270">
    <property type="match status" value="2"/>
</dbReference>
<sequence>MRFPLGIQTAPCHYKRRMNEIFPKESSEICLIICINDILIYSERWSLHLERLPRVSEVNMEISLKKAHFHFGEIKETGNIASSLSLGINQNELSKILLKPITKNKEKMISFLGFYSRYMQHLKHFAILAKSLYKVCDQQKVSEITQETIREYEKIRKVLTEGPIILIPDWNLPFKLYIDACGDGLREALNRVQIINEKPTEG</sequence>
<reference evidence="1" key="1">
    <citation type="submission" date="2021-03" db="EMBL/GenBank/DDBJ databases">
        <title>Draft genome sequence of rust myrtle Austropuccinia psidii MF-1, a brazilian biotype.</title>
        <authorList>
            <person name="Quecine M.C."/>
            <person name="Pachon D.M.R."/>
            <person name="Bonatelli M.L."/>
            <person name="Correr F.H."/>
            <person name="Franceschini L.M."/>
            <person name="Leite T.F."/>
            <person name="Margarido G.R.A."/>
            <person name="Almeida C.A."/>
            <person name="Ferrarezi J.A."/>
            <person name="Labate C.A."/>
        </authorList>
    </citation>
    <scope>NUCLEOTIDE SEQUENCE</scope>
    <source>
        <strain evidence="1">MF-1</strain>
    </source>
</reference>
<evidence type="ECO:0008006" key="3">
    <source>
        <dbReference type="Google" id="ProtNLM"/>
    </source>
</evidence>
<protein>
    <recommendedName>
        <fullName evidence="3">Reverse transcriptase/retrotransposon-derived protein RNase H-like domain-containing protein</fullName>
    </recommendedName>
</protein>
<dbReference type="PANTHER" id="PTHR33064">
    <property type="entry name" value="POL PROTEIN"/>
    <property type="match status" value="1"/>
</dbReference>
<dbReference type="EMBL" id="AVOT02035976">
    <property type="protein sequence ID" value="MBW0530415.1"/>
    <property type="molecule type" value="Genomic_DNA"/>
</dbReference>
<dbReference type="AlphaFoldDB" id="A0A9Q3EVU8"/>
<gene>
    <name evidence="1" type="ORF">O181_070130</name>
</gene>
<dbReference type="SUPFAM" id="SSF56672">
    <property type="entry name" value="DNA/RNA polymerases"/>
    <property type="match status" value="1"/>
</dbReference>
<dbReference type="PANTHER" id="PTHR33064:SF37">
    <property type="entry name" value="RIBONUCLEASE H"/>
    <property type="match status" value="1"/>
</dbReference>
<evidence type="ECO:0000313" key="2">
    <source>
        <dbReference type="Proteomes" id="UP000765509"/>
    </source>
</evidence>
<name>A0A9Q3EVU8_9BASI</name>
<dbReference type="InterPro" id="IPR043502">
    <property type="entry name" value="DNA/RNA_pol_sf"/>
</dbReference>
<dbReference type="Proteomes" id="UP000765509">
    <property type="component" value="Unassembled WGS sequence"/>
</dbReference>
<proteinExistence type="predicted"/>
<dbReference type="OrthoDB" id="2272258at2759"/>
<organism evidence="1 2">
    <name type="scientific">Austropuccinia psidii MF-1</name>
    <dbReference type="NCBI Taxonomy" id="1389203"/>
    <lineage>
        <taxon>Eukaryota</taxon>
        <taxon>Fungi</taxon>
        <taxon>Dikarya</taxon>
        <taxon>Basidiomycota</taxon>
        <taxon>Pucciniomycotina</taxon>
        <taxon>Pucciniomycetes</taxon>
        <taxon>Pucciniales</taxon>
        <taxon>Sphaerophragmiaceae</taxon>
        <taxon>Austropuccinia</taxon>
    </lineage>
</organism>
<accession>A0A9Q3EVU8</accession>
<comment type="caution">
    <text evidence="1">The sequence shown here is derived from an EMBL/GenBank/DDBJ whole genome shotgun (WGS) entry which is preliminary data.</text>
</comment>
<keyword evidence="2" id="KW-1185">Reference proteome</keyword>